<protein>
    <submittedName>
        <fullName evidence="3">EamA family transporter</fullName>
    </submittedName>
</protein>
<feature type="transmembrane region" description="Helical" evidence="1">
    <location>
        <begin position="137"/>
        <end position="155"/>
    </location>
</feature>
<feature type="domain" description="EamA" evidence="2">
    <location>
        <begin position="5"/>
        <end position="121"/>
    </location>
</feature>
<feature type="transmembrane region" description="Helical" evidence="1">
    <location>
        <begin position="231"/>
        <end position="252"/>
    </location>
</feature>
<dbReference type="InterPro" id="IPR000620">
    <property type="entry name" value="EamA_dom"/>
</dbReference>
<feature type="transmembrane region" description="Helical" evidence="1">
    <location>
        <begin position="108"/>
        <end position="125"/>
    </location>
</feature>
<evidence type="ECO:0000313" key="4">
    <source>
        <dbReference type="Proteomes" id="UP000186851"/>
    </source>
</evidence>
<dbReference type="PANTHER" id="PTHR40761:SF1">
    <property type="entry name" value="CONSERVED INTEGRAL MEMBRANE ALANINE VALINE AND LEUCINE RICH PROTEIN-RELATED"/>
    <property type="match status" value="1"/>
</dbReference>
<dbReference type="Gene3D" id="1.10.3730.20">
    <property type="match status" value="1"/>
</dbReference>
<feature type="transmembrane region" description="Helical" evidence="1">
    <location>
        <begin position="41"/>
        <end position="67"/>
    </location>
</feature>
<accession>A0AAF0D1R4</accession>
<feature type="transmembrane region" description="Helical" evidence="1">
    <location>
        <begin position="264"/>
        <end position="288"/>
    </location>
</feature>
<organism evidence="3 4">
    <name type="scientific">Odinarchaeota yellowstonii (strain LCB_4)</name>
    <dbReference type="NCBI Taxonomy" id="1841599"/>
    <lineage>
        <taxon>Archaea</taxon>
        <taxon>Promethearchaeati</taxon>
        <taxon>Candidatus Odinarchaeota</taxon>
        <taxon>Candidatus Odinarchaeia</taxon>
        <taxon>Candidatus Odinarchaeales</taxon>
        <taxon>Candidatus Odinarchaeaceae</taxon>
        <taxon>Candidatus Odinarchaeum</taxon>
    </lineage>
</organism>
<sequence>MWEYISLAVLSAFLFGLGNLLQKKGLNQLPALKLRDFLKNFFHVIVNLLKNFYWLSGMIIGVIAWFVYVEALSIGDLIVVKPIINLNLVVIVILSVLFLKEKLKKSETPLLFLIILGVLLLGYDSRTTGSTTFNNEFLIGVIILLTSLILILNLVDFKGRREYTISVSAGLAYGIAEIFTKWLSAQSFTLTPFPEKIIYFFTSPIFWSLALFTVFGFILKQTALSQSRACVSIPLINALSIIIPVVVSIIIFGEELIILFSGEFILPFSLFRIAGITIIVITVTLMYYNRAAPCKVA</sequence>
<evidence type="ECO:0000256" key="1">
    <source>
        <dbReference type="SAM" id="Phobius"/>
    </source>
</evidence>
<dbReference type="SUPFAM" id="SSF103481">
    <property type="entry name" value="Multidrug resistance efflux transporter EmrE"/>
    <property type="match status" value="1"/>
</dbReference>
<dbReference type="Proteomes" id="UP000186851">
    <property type="component" value="Chromosome"/>
</dbReference>
<keyword evidence="1" id="KW-0812">Transmembrane</keyword>
<feature type="transmembrane region" description="Helical" evidence="1">
    <location>
        <begin position="79"/>
        <end position="99"/>
    </location>
</feature>
<feature type="transmembrane region" description="Helical" evidence="1">
    <location>
        <begin position="197"/>
        <end position="219"/>
    </location>
</feature>
<reference evidence="3" key="2">
    <citation type="journal article" date="2022" name="Nat. Microbiol.">
        <title>A closed Candidatus Odinarchaeum chromosome exposes Asgard archaeal viruses.</title>
        <authorList>
            <person name="Tamarit D."/>
            <person name="Caceres E.F."/>
            <person name="Krupovic M."/>
            <person name="Nijland R."/>
            <person name="Eme L."/>
            <person name="Robinson N.P."/>
            <person name="Ettema T.J.G."/>
        </authorList>
    </citation>
    <scope>NUCLEOTIDE SEQUENCE</scope>
    <source>
        <strain evidence="3">LCB_4</strain>
    </source>
</reference>
<evidence type="ECO:0000313" key="3">
    <source>
        <dbReference type="EMBL" id="WEU40056.1"/>
    </source>
</evidence>
<dbReference type="GO" id="GO:0016020">
    <property type="term" value="C:membrane"/>
    <property type="evidence" value="ECO:0007669"/>
    <property type="project" value="InterPro"/>
</dbReference>
<dbReference type="AlphaFoldDB" id="A0AAF0D1R4"/>
<evidence type="ECO:0000259" key="2">
    <source>
        <dbReference type="Pfam" id="PF00892"/>
    </source>
</evidence>
<keyword evidence="1" id="KW-1133">Transmembrane helix</keyword>
<proteinExistence type="predicted"/>
<reference evidence="3" key="1">
    <citation type="journal article" date="2017" name="Nature">
        <title>Asgard archaea illuminate the origin of eukaryotic cellular complexity.</title>
        <authorList>
            <person name="Zaremba-Niedzwiedzka K."/>
            <person name="Caceres E.F."/>
            <person name="Saw J.H."/>
            <person name="Backstrom D."/>
            <person name="Juzokaite L."/>
            <person name="Vancaester E."/>
            <person name="Seitz K.W."/>
            <person name="Anantharaman K."/>
            <person name="Starnawski P."/>
            <person name="Kjeldsen K.U."/>
            <person name="Scott M.B."/>
            <person name="Nunoura T."/>
            <person name="Banfield J.F."/>
            <person name="Schramm A."/>
            <person name="Baker B.J."/>
            <person name="Spang A."/>
            <person name="Ettema T.J.G."/>
        </authorList>
    </citation>
    <scope>NUCLEOTIDE SEQUENCE</scope>
    <source>
        <strain evidence="3">LCB_4</strain>
    </source>
</reference>
<dbReference type="KEGG" id="oyw:OdinLCB4_006185"/>
<dbReference type="InterPro" id="IPR037185">
    <property type="entry name" value="EmrE-like"/>
</dbReference>
<keyword evidence="1" id="KW-0472">Membrane</keyword>
<gene>
    <name evidence="3" type="ORF">OdinLCB4_006185</name>
</gene>
<dbReference type="PANTHER" id="PTHR40761">
    <property type="entry name" value="CONSERVED INTEGRAL MEMBRANE ALANINE VALINE AND LEUCINE RICH PROTEIN-RELATED"/>
    <property type="match status" value="1"/>
</dbReference>
<dbReference type="Pfam" id="PF00892">
    <property type="entry name" value="EamA"/>
    <property type="match status" value="1"/>
</dbReference>
<name>A0AAF0D1R4_ODILC</name>
<dbReference type="EMBL" id="CP091871">
    <property type="protein sequence ID" value="WEU40056.1"/>
    <property type="molecule type" value="Genomic_DNA"/>
</dbReference>
<feature type="transmembrane region" description="Helical" evidence="1">
    <location>
        <begin position="167"/>
        <end position="185"/>
    </location>
</feature>
<feature type="transmembrane region" description="Helical" evidence="1">
    <location>
        <begin position="6"/>
        <end position="21"/>
    </location>
</feature>